<reference evidence="1 2" key="1">
    <citation type="journal article" date="2019" name="Commun. Biol.">
        <title>The bagworm genome reveals a unique fibroin gene that provides high tensile strength.</title>
        <authorList>
            <person name="Kono N."/>
            <person name="Nakamura H."/>
            <person name="Ohtoshi R."/>
            <person name="Tomita M."/>
            <person name="Numata K."/>
            <person name="Arakawa K."/>
        </authorList>
    </citation>
    <scope>NUCLEOTIDE SEQUENCE [LARGE SCALE GENOMIC DNA]</scope>
</reference>
<gene>
    <name evidence="1" type="ORF">EVAR_54924_1</name>
</gene>
<sequence>MSQVHVLIQVCSCYMLCTKENAWVKLLSLNVGMLKFINDKAFRITPERPNVTYVNHDYLMSLNVTVRRHHRRSPYYTTVEIQNKQTWGNNVTVRSSSLHRIICRNCVAR</sequence>
<evidence type="ECO:0000313" key="1">
    <source>
        <dbReference type="EMBL" id="GBP73191.1"/>
    </source>
</evidence>
<keyword evidence="2" id="KW-1185">Reference proteome</keyword>
<proteinExistence type="predicted"/>
<dbReference type="Proteomes" id="UP000299102">
    <property type="component" value="Unassembled WGS sequence"/>
</dbReference>
<protein>
    <submittedName>
        <fullName evidence="1">Uncharacterized protein</fullName>
    </submittedName>
</protein>
<accession>A0A4C1YA12</accession>
<dbReference type="EMBL" id="BGZK01001165">
    <property type="protein sequence ID" value="GBP73191.1"/>
    <property type="molecule type" value="Genomic_DNA"/>
</dbReference>
<comment type="caution">
    <text evidence="1">The sequence shown here is derived from an EMBL/GenBank/DDBJ whole genome shotgun (WGS) entry which is preliminary data.</text>
</comment>
<organism evidence="1 2">
    <name type="scientific">Eumeta variegata</name>
    <name type="common">Bagworm moth</name>
    <name type="synonym">Eumeta japonica</name>
    <dbReference type="NCBI Taxonomy" id="151549"/>
    <lineage>
        <taxon>Eukaryota</taxon>
        <taxon>Metazoa</taxon>
        <taxon>Ecdysozoa</taxon>
        <taxon>Arthropoda</taxon>
        <taxon>Hexapoda</taxon>
        <taxon>Insecta</taxon>
        <taxon>Pterygota</taxon>
        <taxon>Neoptera</taxon>
        <taxon>Endopterygota</taxon>
        <taxon>Lepidoptera</taxon>
        <taxon>Glossata</taxon>
        <taxon>Ditrysia</taxon>
        <taxon>Tineoidea</taxon>
        <taxon>Psychidae</taxon>
        <taxon>Oiketicinae</taxon>
        <taxon>Eumeta</taxon>
    </lineage>
</organism>
<name>A0A4C1YA12_EUMVA</name>
<evidence type="ECO:0000313" key="2">
    <source>
        <dbReference type="Proteomes" id="UP000299102"/>
    </source>
</evidence>
<dbReference type="AlphaFoldDB" id="A0A4C1YA12"/>